<comment type="similarity">
    <text evidence="1 7">Belongs to the peptidase M3 family.</text>
</comment>
<dbReference type="Pfam" id="PF01432">
    <property type="entry name" value="Peptidase_M3"/>
    <property type="match status" value="1"/>
</dbReference>
<evidence type="ECO:0000256" key="3">
    <source>
        <dbReference type="ARBA" id="ARBA00022723"/>
    </source>
</evidence>
<name>A0A6B2KZ71_9EUKA</name>
<dbReference type="InterPro" id="IPR024079">
    <property type="entry name" value="MetalloPept_cat_dom_sf"/>
</dbReference>
<proteinExistence type="inferred from homology"/>
<dbReference type="EMBL" id="GIBP01000978">
    <property type="protein sequence ID" value="NDV29947.1"/>
    <property type="molecule type" value="Transcribed_RNA"/>
</dbReference>
<dbReference type="AlphaFoldDB" id="A0A6B2KZ71"/>
<dbReference type="Gene3D" id="1.20.1050.40">
    <property type="entry name" value="Endopeptidase. Chain P, domain 1"/>
    <property type="match status" value="1"/>
</dbReference>
<keyword evidence="2 7" id="KW-0645">Protease</keyword>
<dbReference type="InterPro" id="IPR045090">
    <property type="entry name" value="Pept_M3A_M3B"/>
</dbReference>
<dbReference type="SUPFAM" id="SSF55486">
    <property type="entry name" value="Metalloproteases ('zincins'), catalytic domain"/>
    <property type="match status" value="1"/>
</dbReference>
<keyword evidence="3 7" id="KW-0479">Metal-binding</keyword>
<dbReference type="FunFam" id="3.40.390.10:FF:000074">
    <property type="entry name" value="Metalloprotease"/>
    <property type="match status" value="1"/>
</dbReference>
<evidence type="ECO:0000313" key="9">
    <source>
        <dbReference type="EMBL" id="NDV29947.1"/>
    </source>
</evidence>
<accession>A0A6B2KZ71</accession>
<keyword evidence="5 7" id="KW-0862">Zinc</keyword>
<dbReference type="GO" id="GO:0005758">
    <property type="term" value="C:mitochondrial intermembrane space"/>
    <property type="evidence" value="ECO:0007669"/>
    <property type="project" value="TreeGrafter"/>
</dbReference>
<dbReference type="CDD" id="cd06455">
    <property type="entry name" value="M3A_TOP"/>
    <property type="match status" value="1"/>
</dbReference>
<evidence type="ECO:0000256" key="4">
    <source>
        <dbReference type="ARBA" id="ARBA00022801"/>
    </source>
</evidence>
<dbReference type="Gene3D" id="1.10.1370.10">
    <property type="entry name" value="Neurolysin, domain 3"/>
    <property type="match status" value="1"/>
</dbReference>
<sequence>MKWDLGVNEIQHRAHQIMEQYQGVVQNILKLPGEGRNFRSVFHELALADSVAAASSTECTLPSLVSESKEVRIASAAAKQKLNDMWVANYFNNDLYAVLKDTQSRINQQQEALTAQQKRLVNKLIQMFEINGMGLEESKREKLSDYKKSITALSEKFCTNINEDSSTIRITKDQLEGLEESFYSSLEDGDGYKIGCKRPQYLAVMQNAKSDGVRREMLVTADSRCKEENTKLLEEILSQRKEAANLLGFAAHADFELSTKMAKEPNKVISFLQMINSKLDEDFEKDYSILSDIKKELSPSDPKLRSWDTLYLKQIARERFLSINENEVKKYFPMDRVIPAILSIYSNILSITFKELTDVPVWHPTVKAYAVLDSATEEVLGYFYLDLFSRPGKYAHQCVFPITPSFSPGESMEHVKSACTILGNMTQPTPSSPSLLLYDEVRTFFHEFGHVMHCVLTSVDYSLFAWSWAIVPWKGGVEQDFLEVPSMMFEMWMKDPKVLKKICGHYLNPEQKLPDNILKSLAVSGSFLDSISSKMYIAMALYDMEIHLQDQKHGFKFDNQTALNLITLFFAMVQKIARNEPPPGTFKGASWYHPCMGYDAGYYGYLWSEVYASSLYEFFENSEKGVEDAEIGLKVREKVLKCGGSKDGWDMMVDFLGKEPNVDSYFRSLEKGNKMVEELIQLAQNKK</sequence>
<dbReference type="InterPro" id="IPR024080">
    <property type="entry name" value="Neurolysin/TOP_N"/>
</dbReference>
<dbReference type="GO" id="GO:0004222">
    <property type="term" value="F:metalloendopeptidase activity"/>
    <property type="evidence" value="ECO:0007669"/>
    <property type="project" value="InterPro"/>
</dbReference>
<dbReference type="GO" id="GO:0006518">
    <property type="term" value="P:peptide metabolic process"/>
    <property type="evidence" value="ECO:0007669"/>
    <property type="project" value="TreeGrafter"/>
</dbReference>
<feature type="domain" description="Peptidase M3A/M3B catalytic" evidence="8">
    <location>
        <begin position="204"/>
        <end position="669"/>
    </location>
</feature>
<protein>
    <recommendedName>
        <fullName evidence="8">Peptidase M3A/M3B catalytic domain-containing protein</fullName>
    </recommendedName>
</protein>
<keyword evidence="4 7" id="KW-0378">Hydrolase</keyword>
<evidence type="ECO:0000256" key="6">
    <source>
        <dbReference type="ARBA" id="ARBA00023049"/>
    </source>
</evidence>
<dbReference type="PANTHER" id="PTHR11804">
    <property type="entry name" value="PROTEASE M3 THIMET OLIGOPEPTIDASE-RELATED"/>
    <property type="match status" value="1"/>
</dbReference>
<dbReference type="Gene3D" id="3.40.390.10">
    <property type="entry name" value="Collagenase (Catalytic Domain)"/>
    <property type="match status" value="1"/>
</dbReference>
<dbReference type="GO" id="GO:0006508">
    <property type="term" value="P:proteolysis"/>
    <property type="evidence" value="ECO:0007669"/>
    <property type="project" value="UniProtKB-KW"/>
</dbReference>
<dbReference type="PANTHER" id="PTHR11804:SF84">
    <property type="entry name" value="SACCHAROLYSIN"/>
    <property type="match status" value="1"/>
</dbReference>
<organism evidence="9">
    <name type="scientific">Arcella intermedia</name>
    <dbReference type="NCBI Taxonomy" id="1963864"/>
    <lineage>
        <taxon>Eukaryota</taxon>
        <taxon>Amoebozoa</taxon>
        <taxon>Tubulinea</taxon>
        <taxon>Elardia</taxon>
        <taxon>Arcellinida</taxon>
        <taxon>Sphaerothecina</taxon>
        <taxon>Arcellidae</taxon>
        <taxon>Arcella</taxon>
    </lineage>
</organism>
<dbReference type="InterPro" id="IPR024077">
    <property type="entry name" value="Neurolysin/TOP_dom2"/>
</dbReference>
<evidence type="ECO:0000256" key="7">
    <source>
        <dbReference type="RuleBase" id="RU003435"/>
    </source>
</evidence>
<evidence type="ECO:0000259" key="8">
    <source>
        <dbReference type="Pfam" id="PF01432"/>
    </source>
</evidence>
<reference evidence="9" key="1">
    <citation type="journal article" date="2020" name="J. Eukaryot. Microbiol.">
        <title>De novo Sequencing, Assembly and Annotation of the Transcriptome for the Free-Living Testate Amoeba Arcella intermedia.</title>
        <authorList>
            <person name="Ribeiro G.M."/>
            <person name="Porfirio-Sousa A.L."/>
            <person name="Maurer-Alcala X.X."/>
            <person name="Katz L.A."/>
            <person name="Lahr D.J.G."/>
        </authorList>
    </citation>
    <scope>NUCLEOTIDE SEQUENCE</scope>
</reference>
<comment type="cofactor">
    <cofactor evidence="7">
        <name>Zn(2+)</name>
        <dbReference type="ChEBI" id="CHEBI:29105"/>
    </cofactor>
    <text evidence="7">Binds 1 zinc ion.</text>
</comment>
<dbReference type="GO" id="GO:0046872">
    <property type="term" value="F:metal ion binding"/>
    <property type="evidence" value="ECO:0007669"/>
    <property type="project" value="UniProtKB-UniRule"/>
</dbReference>
<keyword evidence="6 7" id="KW-0482">Metalloprotease</keyword>
<evidence type="ECO:0000256" key="1">
    <source>
        <dbReference type="ARBA" id="ARBA00006040"/>
    </source>
</evidence>
<evidence type="ECO:0000256" key="5">
    <source>
        <dbReference type="ARBA" id="ARBA00022833"/>
    </source>
</evidence>
<dbReference type="InterPro" id="IPR001567">
    <property type="entry name" value="Pept_M3A_M3B_dom"/>
</dbReference>
<evidence type="ECO:0000256" key="2">
    <source>
        <dbReference type="ARBA" id="ARBA00022670"/>
    </source>
</evidence>